<dbReference type="Proteomes" id="UP000274515">
    <property type="component" value="Unassembled WGS sequence"/>
</dbReference>
<gene>
    <name evidence="2" type="ORF">EIL87_09170</name>
</gene>
<accession>A0A3R8P7Z0</accession>
<name>A0A3R8P7Z0_9PSEU</name>
<organism evidence="2 3">
    <name type="scientific">Saccharopolyspora rhizosphaerae</name>
    <dbReference type="NCBI Taxonomy" id="2492662"/>
    <lineage>
        <taxon>Bacteria</taxon>
        <taxon>Bacillati</taxon>
        <taxon>Actinomycetota</taxon>
        <taxon>Actinomycetes</taxon>
        <taxon>Pseudonocardiales</taxon>
        <taxon>Pseudonocardiaceae</taxon>
        <taxon>Saccharopolyspora</taxon>
    </lineage>
</organism>
<dbReference type="GO" id="GO:0003677">
    <property type="term" value="F:DNA binding"/>
    <property type="evidence" value="ECO:0007669"/>
    <property type="project" value="InterPro"/>
</dbReference>
<dbReference type="SMART" id="SM00530">
    <property type="entry name" value="HTH_XRE"/>
    <property type="match status" value="1"/>
</dbReference>
<feature type="domain" description="HTH cro/C1-type" evidence="1">
    <location>
        <begin position="87"/>
        <end position="140"/>
    </location>
</feature>
<proteinExistence type="predicted"/>
<dbReference type="InterPro" id="IPR010982">
    <property type="entry name" value="Lambda_DNA-bd_dom_sf"/>
</dbReference>
<dbReference type="PROSITE" id="PS50943">
    <property type="entry name" value="HTH_CROC1"/>
    <property type="match status" value="1"/>
</dbReference>
<dbReference type="Pfam" id="PF01381">
    <property type="entry name" value="HTH_3"/>
    <property type="match status" value="1"/>
</dbReference>
<evidence type="ECO:0000313" key="3">
    <source>
        <dbReference type="Proteomes" id="UP000274515"/>
    </source>
</evidence>
<dbReference type="InterPro" id="IPR001387">
    <property type="entry name" value="Cro/C1-type_HTH"/>
</dbReference>
<comment type="caution">
    <text evidence="2">The sequence shown here is derived from an EMBL/GenBank/DDBJ whole genome shotgun (WGS) entry which is preliminary data.</text>
</comment>
<keyword evidence="3" id="KW-1185">Reference proteome</keyword>
<dbReference type="EMBL" id="RSAA01000007">
    <property type="protein sequence ID" value="RRO18383.1"/>
    <property type="molecule type" value="Genomic_DNA"/>
</dbReference>
<dbReference type="SUPFAM" id="SSF47413">
    <property type="entry name" value="lambda repressor-like DNA-binding domains"/>
    <property type="match status" value="1"/>
</dbReference>
<evidence type="ECO:0000259" key="1">
    <source>
        <dbReference type="PROSITE" id="PS50943"/>
    </source>
</evidence>
<dbReference type="AlphaFoldDB" id="A0A3R8P7Z0"/>
<evidence type="ECO:0000313" key="2">
    <source>
        <dbReference type="EMBL" id="RRO18383.1"/>
    </source>
</evidence>
<protein>
    <submittedName>
        <fullName evidence="2">XRE family transcriptional regulator</fullName>
    </submittedName>
</protein>
<sequence>MRTPRPSSWCSGGAALLRVSFMWLDSHAGTYGDPMVKAQATSCRCTGTPVQRTAASRTGGTRLERMAHAGASDVTAGSPDTDFVEYLERHLAERGWTVHDFCEHSGLKPSVVFRWRKGYRPDIGNARIMARALDVPLLEVLVKAGRLSADEAGAEVRIGPELDSVPTQVLLREVSARVERMERSAGAAAPAEAGV</sequence>
<dbReference type="Gene3D" id="1.10.260.40">
    <property type="entry name" value="lambda repressor-like DNA-binding domains"/>
    <property type="match status" value="1"/>
</dbReference>
<reference evidence="2 3" key="1">
    <citation type="submission" date="2018-11" db="EMBL/GenBank/DDBJ databases">
        <title>Saccharopolyspora rhizosphaerae sp. nov., an actinomycete isolated from rhizosphere soil in Thailand.</title>
        <authorList>
            <person name="Intra B."/>
            <person name="Euanorasetr J."/>
            <person name="Take A."/>
            <person name="Inahashi Y."/>
            <person name="Mori M."/>
            <person name="Panbangred W."/>
            <person name="Matsumoto A."/>
        </authorList>
    </citation>
    <scope>NUCLEOTIDE SEQUENCE [LARGE SCALE GENOMIC DNA]</scope>
    <source>
        <strain evidence="2 3">H219</strain>
    </source>
</reference>